<dbReference type="PROSITE" id="PS00972">
    <property type="entry name" value="USP_1"/>
    <property type="match status" value="1"/>
</dbReference>
<feature type="region of interest" description="Disordered" evidence="1">
    <location>
        <begin position="1500"/>
        <end position="1716"/>
    </location>
</feature>
<feature type="compositionally biased region" description="Basic residues" evidence="1">
    <location>
        <begin position="1570"/>
        <end position="1585"/>
    </location>
</feature>
<protein>
    <submittedName>
        <fullName evidence="4 5">Uncharacterized protein LOC101863297</fullName>
    </submittedName>
</protein>
<feature type="region of interest" description="Disordered" evidence="1">
    <location>
        <begin position="1336"/>
        <end position="1411"/>
    </location>
</feature>
<feature type="compositionally biased region" description="Low complexity" evidence="1">
    <location>
        <begin position="1693"/>
        <end position="1714"/>
    </location>
</feature>
<sequence>MAMDTKATFTGQVRTVGMTNTIQWKTGSICFDADPDCKQWMAKLYLAANPKRVLHQMNINSSEMSVKCSRLIIENKKGNGIQVKLTSGRDTEDARELIRKIRDRVSESPKNSKAEAMRRPNGFISMQSLKESGSENVSPWNKSHSNVFITSPGQANFVRSQNSSSGSLTKKRPPDPPSPRPQHSSLKLKRRLELLPSPDSKMSVRGRGNTYADANMASHSAHQFTSMKDSSLRYTKSNPGLHSLSAKNFYGSKTPSPFLLDKSNRGSNISRDTSNRSVKIQASPLTAKPTLSQRAKWLTGESLRSHSMAVNMEPPPIDENDNINEGEDGSAAADECPVDICSGSDDGVVSLKLPAMDENWSYGQSSTVGFENLGNSCFMNSPLQCLSSLEPFSLDVQSAMVLDGRYFQPDSVTRMLYLLMKDIRRSNASPSRVTDILIRLRNGINGKFEINTQQDAHELLTELLNRTHEEVKAVMKKKGEQQDGGEGTSGQASGGQSSFPPKSEQTSSSSTASGSTASGSTSSGSSTESASSAAAVSNSCSAQDQPSPVDTNFKWFYQESWQCKVCGTRTPYRESDDTILILPISSKTDHNVQDCVDKYFGSSELERECATCGKTEAAVSTRQIVQRPRIFILMLLRYQHLENRQSQKMMDSIGIPRYISIQDFCAEDVKPPPYIQPVFMLDREAEDLPCVPDSPQSDENDAAAQSKKWIKISVDQTINKVAEDSEDCARTKLSPSAGAKANRELSKYELILESPNIRSSEVYKQSLTDLLSGLENMDQMYKASFFPDRVERLQTIHAFTNYIAKSLLTYYNDVCSIMTSEHMDAVDSPDCRVPDWKISPKLKNLADGLASCFSPENARSMCLMIMVDLIKFDIPKTNLMGNIVLKALVEDIHTTRYSHRSRRDTWLVKMVIELSLVLAISKTFDQWRNIERFLLERNATDHSYSAETTDEVPDIAHVSPCDLKVDDDDDADAGVQEVLNSQFLGEFKVKKDMETIALSDYLQGLKRKPSMEGPDGTSTPEEEAGNYDCMDPLYLGKSMDSYTETELRSIDVESLLEEAQMAYAIAVSKFETHMQSEDPWLSTYTGIAEGESTAVDSSLENNKGDEEVDMEVCESYGFEKIVVPGAEGNGEQKSVEDILESMECLSELSVDSHSRGSEVEKEFIDSTPSPQSSTCSVDMSSKKVKYIRSKDQVSEKTEVTLESESSESQRSGESVEIGSLTDGGSGSCSQKPEAPSHKNSSTCGDYESEQINSISQKLKCKDCGVSMRGYTKCFHCGGALSESVSAPSRSSEAVDSYVRPNVMPSIIGSVLKDQANIVIGGEKITLNISQTAQDLGSKSVRVRRKLPELPDDADSGETSAHHPDKSLSLSLAQGEELTPPKPDKKLSPSVLKEKRSPGTATGNSPNQSNEKVCVSLSNGRTFVCSVDKVSPDDESKRLLRTKNSSSLSGDSAIEKCSPGSLDPKLSPGGSAFDGAHVVPNKELSPICRPSKDSENDVSLIIPSLQDSKVDSARDRERRGSQERLELPDLVLSSGANSPAGKKDQHSASLLKTSNFVKTKDYSRLRSPNKSPRKKAKGHPTPHSAKKMLPELFRTSPRSTPLTSEASDNDLDSAPRGTPSTSESISGLSVEVNVDDMSFMGRRQDDTFSPHPAAATSGSNPSPPVSSNSPSPPISSSLPFPGGAGAAGSSEEMLLTSTPQPGSTSSLLPPSGDPSKVYSVLTVETTHENVMPEKQGFQPASSHKSKATRSLAGAFGSPEEKENKSSQESIARTKRQEFIESGKAPCSYRLTGVVNHLGDSPNLGHYISYCYNLHKGRWFHLDDKHTSEMDEREARTRSLNTGYVFFYMDKELFDQYESKAPLDPTARHPPRKLFEAPEEREPSKSTVRKSRG</sequence>
<gene>
    <name evidence="4 5" type="primary">LOC101863297</name>
</gene>
<feature type="compositionally biased region" description="Basic and acidic residues" evidence="1">
    <location>
        <begin position="1150"/>
        <end position="1164"/>
    </location>
</feature>
<feature type="compositionally biased region" description="Polar residues" evidence="1">
    <location>
        <begin position="156"/>
        <end position="168"/>
    </location>
</feature>
<dbReference type="RefSeq" id="XP_005108434.1">
    <property type="nucleotide sequence ID" value="XM_005108377.3"/>
</dbReference>
<evidence type="ECO:0000259" key="2">
    <source>
        <dbReference type="PROSITE" id="PS50235"/>
    </source>
</evidence>
<reference evidence="4 5" key="1">
    <citation type="submission" date="2025-05" db="UniProtKB">
        <authorList>
            <consortium name="RefSeq"/>
        </authorList>
    </citation>
    <scope>IDENTIFICATION</scope>
</reference>
<dbReference type="Proteomes" id="UP000694888">
    <property type="component" value="Unplaced"/>
</dbReference>
<dbReference type="PROSITE" id="PS50235">
    <property type="entry name" value="USP_3"/>
    <property type="match status" value="1"/>
</dbReference>
<feature type="compositionally biased region" description="Low complexity" evidence="1">
    <location>
        <begin position="1200"/>
        <end position="1216"/>
    </location>
</feature>
<feature type="compositionally biased region" description="Polar residues" evidence="1">
    <location>
        <begin position="1595"/>
        <end position="1605"/>
    </location>
</feature>
<feature type="compositionally biased region" description="Polar residues" evidence="1">
    <location>
        <begin position="265"/>
        <end position="276"/>
    </location>
</feature>
<dbReference type="PANTHER" id="PTHR24006">
    <property type="entry name" value="UBIQUITIN CARBOXYL-TERMINAL HYDROLASE"/>
    <property type="match status" value="1"/>
</dbReference>
<feature type="region of interest" description="Disordered" evidence="1">
    <location>
        <begin position="1007"/>
        <end position="1028"/>
    </location>
</feature>
<feature type="region of interest" description="Disordered" evidence="1">
    <location>
        <begin position="1858"/>
        <end position="1891"/>
    </location>
</feature>
<feature type="compositionally biased region" description="Polar residues" evidence="1">
    <location>
        <begin position="1546"/>
        <end position="1556"/>
    </location>
</feature>
<feature type="region of interest" description="Disordered" evidence="1">
    <location>
        <begin position="1193"/>
        <end position="1245"/>
    </location>
</feature>
<feature type="compositionally biased region" description="Low complexity" evidence="1">
    <location>
        <begin position="489"/>
        <end position="498"/>
    </location>
</feature>
<feature type="compositionally biased region" description="Basic and acidic residues" evidence="1">
    <location>
        <begin position="1381"/>
        <end position="1396"/>
    </location>
</feature>
<feature type="compositionally biased region" description="Polar residues" evidence="1">
    <location>
        <begin position="1398"/>
        <end position="1411"/>
    </location>
</feature>
<feature type="compositionally biased region" description="Low complexity" evidence="1">
    <location>
        <begin position="506"/>
        <end position="529"/>
    </location>
</feature>
<dbReference type="PROSITE" id="PS00973">
    <property type="entry name" value="USP_2"/>
    <property type="match status" value="1"/>
</dbReference>
<feature type="region of interest" description="Disordered" evidence="1">
    <location>
        <begin position="103"/>
        <end position="123"/>
    </location>
</feature>
<dbReference type="RefSeq" id="XP_035828303.1">
    <property type="nucleotide sequence ID" value="XM_035972410.1"/>
</dbReference>
<feature type="region of interest" description="Disordered" evidence="1">
    <location>
        <begin position="473"/>
        <end position="529"/>
    </location>
</feature>
<organism evidence="3 5">
    <name type="scientific">Aplysia californica</name>
    <name type="common">California sea hare</name>
    <dbReference type="NCBI Taxonomy" id="6500"/>
    <lineage>
        <taxon>Eukaryota</taxon>
        <taxon>Metazoa</taxon>
        <taxon>Spiralia</taxon>
        <taxon>Lophotrochozoa</taxon>
        <taxon>Mollusca</taxon>
        <taxon>Gastropoda</taxon>
        <taxon>Heterobranchia</taxon>
        <taxon>Euthyneura</taxon>
        <taxon>Tectipleura</taxon>
        <taxon>Aplysiida</taxon>
        <taxon>Aplysioidea</taxon>
        <taxon>Aplysiidae</taxon>
        <taxon>Aplysia</taxon>
    </lineage>
</organism>
<feature type="region of interest" description="Disordered" evidence="1">
    <location>
        <begin position="156"/>
        <end position="207"/>
    </location>
</feature>
<name>A0ABM1W0W0_APLCA</name>
<dbReference type="InterPro" id="IPR001394">
    <property type="entry name" value="Peptidase_C19_UCH"/>
</dbReference>
<proteinExistence type="predicted"/>
<dbReference type="Pfam" id="PF00443">
    <property type="entry name" value="UCH"/>
    <property type="match status" value="2"/>
</dbReference>
<feature type="region of interest" description="Disordered" evidence="1">
    <location>
        <begin position="257"/>
        <end position="276"/>
    </location>
</feature>
<keyword evidence="3" id="KW-1185">Reference proteome</keyword>
<feature type="compositionally biased region" description="Basic and acidic residues" evidence="1">
    <location>
        <begin position="103"/>
        <end position="118"/>
    </location>
</feature>
<evidence type="ECO:0000313" key="3">
    <source>
        <dbReference type="Proteomes" id="UP000694888"/>
    </source>
</evidence>
<evidence type="ECO:0000256" key="1">
    <source>
        <dbReference type="SAM" id="MobiDB-lite"/>
    </source>
</evidence>
<evidence type="ECO:0000313" key="4">
    <source>
        <dbReference type="RefSeq" id="XP_005108434.1"/>
    </source>
</evidence>
<dbReference type="InterPro" id="IPR038765">
    <property type="entry name" value="Papain-like_cys_pep_sf"/>
</dbReference>
<feature type="compositionally biased region" description="Basic and acidic residues" evidence="1">
    <location>
        <begin position="1507"/>
        <end position="1526"/>
    </location>
</feature>
<accession>A0ABM1W0W0</accession>
<feature type="domain" description="USP" evidence="2">
    <location>
        <begin position="368"/>
        <end position="1849"/>
    </location>
</feature>
<dbReference type="Gene3D" id="3.90.70.10">
    <property type="entry name" value="Cysteine proteinases"/>
    <property type="match status" value="2"/>
</dbReference>
<feature type="region of interest" description="Disordered" evidence="1">
    <location>
        <begin position="1426"/>
        <end position="1473"/>
    </location>
</feature>
<feature type="compositionally biased region" description="Polar residues" evidence="1">
    <location>
        <begin position="1617"/>
        <end position="1626"/>
    </location>
</feature>
<dbReference type="InterPro" id="IPR028889">
    <property type="entry name" value="USP"/>
</dbReference>
<dbReference type="CDD" id="cd02257">
    <property type="entry name" value="Peptidase_C19"/>
    <property type="match status" value="2"/>
</dbReference>
<evidence type="ECO:0000313" key="5">
    <source>
        <dbReference type="RefSeq" id="XP_035828303.1"/>
    </source>
</evidence>
<feature type="region of interest" description="Disordered" evidence="1">
    <location>
        <begin position="1728"/>
        <end position="1772"/>
    </location>
</feature>
<dbReference type="GeneID" id="101863297"/>
<feature type="region of interest" description="Disordered" evidence="1">
    <location>
        <begin position="1150"/>
        <end position="1178"/>
    </location>
</feature>
<feature type="compositionally biased region" description="Polar residues" evidence="1">
    <location>
        <begin position="1166"/>
        <end position="1178"/>
    </location>
</feature>
<dbReference type="InterPro" id="IPR018200">
    <property type="entry name" value="USP_CS"/>
</dbReference>
<feature type="compositionally biased region" description="Low complexity" evidence="1">
    <location>
        <begin position="1656"/>
        <end position="1680"/>
    </location>
</feature>
<dbReference type="SUPFAM" id="SSF54001">
    <property type="entry name" value="Cysteine proteinases"/>
    <property type="match status" value="2"/>
</dbReference>
<dbReference type="InterPro" id="IPR050164">
    <property type="entry name" value="Peptidase_C19"/>
</dbReference>
<feature type="compositionally biased region" description="Basic and acidic residues" evidence="1">
    <location>
        <begin position="1871"/>
        <end position="1882"/>
    </location>
</feature>